<dbReference type="InterPro" id="IPR056490">
    <property type="entry name" value="Rcc01698_C"/>
</dbReference>
<dbReference type="Proteomes" id="UP001355206">
    <property type="component" value="Unassembled WGS sequence"/>
</dbReference>
<sequence length="147" mass="15156">MTRALVGQELVSFATAKLTVPHVYALTYLERGLSGSPAGAHPAGTAFTRLDEALFRYSVPAAYIGTPLTLKLQAFNIFGGAAQDLATCTPYTVTPVGSGRFGPVAETLAVGSGPDLGLTSQAATRSDDFGLASDPYPNFLDLGLASS</sequence>
<feature type="domain" description="Rcc01698-like C-terminal" evidence="1">
    <location>
        <begin position="3"/>
        <end position="47"/>
    </location>
</feature>
<accession>A0ABU7TVP9</accession>
<name>A0ABU7TVP9_9HYPH</name>
<gene>
    <name evidence="2" type="ORF">MOTC310_27150</name>
</gene>
<organism evidence="2 3">
    <name type="scientific">Methylobacterium oryzae</name>
    <dbReference type="NCBI Taxonomy" id="334852"/>
    <lineage>
        <taxon>Bacteria</taxon>
        <taxon>Pseudomonadati</taxon>
        <taxon>Pseudomonadota</taxon>
        <taxon>Alphaproteobacteria</taxon>
        <taxon>Hyphomicrobiales</taxon>
        <taxon>Methylobacteriaceae</taxon>
        <taxon>Methylobacterium</taxon>
    </lineage>
</organism>
<evidence type="ECO:0000313" key="2">
    <source>
        <dbReference type="EMBL" id="MEE7493898.1"/>
    </source>
</evidence>
<dbReference type="EMBL" id="MLCA01000014">
    <property type="protein sequence ID" value="MEE7493898.1"/>
    <property type="molecule type" value="Genomic_DNA"/>
</dbReference>
<proteinExistence type="predicted"/>
<protein>
    <recommendedName>
        <fullName evidence="1">Rcc01698-like C-terminal domain-containing protein</fullName>
    </recommendedName>
</protein>
<comment type="caution">
    <text evidence="2">The sequence shown here is derived from an EMBL/GenBank/DDBJ whole genome shotgun (WGS) entry which is preliminary data.</text>
</comment>
<evidence type="ECO:0000313" key="3">
    <source>
        <dbReference type="Proteomes" id="UP001355206"/>
    </source>
</evidence>
<keyword evidence="3" id="KW-1185">Reference proteome</keyword>
<dbReference type="Pfam" id="PF23666">
    <property type="entry name" value="Rcc01698_C"/>
    <property type="match status" value="1"/>
</dbReference>
<reference evidence="2 3" key="1">
    <citation type="journal article" date="2012" name="Genet. Mol. Biol.">
        <title>Analysis of 16S rRNA and mxaF genes revealing insights into Methylobacterium niche-specific plant association.</title>
        <authorList>
            <person name="Dourado M.N."/>
            <person name="Andreote F.D."/>
            <person name="Dini-Andreote F."/>
            <person name="Conti R."/>
            <person name="Araujo J.M."/>
            <person name="Araujo W.L."/>
        </authorList>
    </citation>
    <scope>NUCLEOTIDE SEQUENCE [LARGE SCALE GENOMIC DNA]</scope>
    <source>
        <strain evidence="2 3">TC3-10</strain>
    </source>
</reference>
<evidence type="ECO:0000259" key="1">
    <source>
        <dbReference type="Pfam" id="PF23666"/>
    </source>
</evidence>